<evidence type="ECO:0000313" key="2">
    <source>
        <dbReference type="EMBL" id="HAJ0998819.1"/>
    </source>
</evidence>
<reference evidence="1 5" key="3">
    <citation type="submission" date="2019-07" db="EMBL/GenBank/DDBJ databases">
        <authorList>
            <consortium name="GenomeTrakr network: Whole genome sequencing for foodborne pathogen traceback"/>
        </authorList>
    </citation>
    <scope>NUCLEOTIDE SEQUENCE [LARGE SCALE GENOMIC DNA]</scope>
    <source>
        <strain evidence="1 5">PSU-1859</strain>
    </source>
</reference>
<dbReference type="AlphaFoldDB" id="A0A243ZXY4"/>
<evidence type="ECO:0000313" key="4">
    <source>
        <dbReference type="Proteomes" id="UP000236598"/>
    </source>
</evidence>
<dbReference type="EMBL" id="PPHQ01000005">
    <property type="protein sequence ID" value="PNY68515.1"/>
    <property type="molecule type" value="Genomic_DNA"/>
</dbReference>
<accession>A0A243ZXY4</accession>
<evidence type="ECO:0000313" key="1">
    <source>
        <dbReference type="EMBL" id="EFB3614617.1"/>
    </source>
</evidence>
<accession>A0A2A2XGR8</accession>
<gene>
    <name evidence="3" type="ORF">C2M16_08395</name>
    <name evidence="1" type="ORF">FPS11_06660</name>
    <name evidence="2" type="ORF">HL601_25210</name>
</gene>
<evidence type="ECO:0000313" key="3">
    <source>
        <dbReference type="EMBL" id="PNY68515.1"/>
    </source>
</evidence>
<reference evidence="2" key="4">
    <citation type="submission" date="2019-09" db="EMBL/GenBank/DDBJ databases">
        <authorList>
            <consortium name="NCBI Pathogen Detection Project"/>
        </authorList>
    </citation>
    <scope>NUCLEOTIDE SEQUENCE</scope>
    <source>
        <strain evidence="2">EC00605</strain>
    </source>
</reference>
<sequence>MSDSVSYVHAFITFLYCALSKSTCAKYLREIICSSRNMWRSYAITITECA</sequence>
<evidence type="ECO:0000313" key="5">
    <source>
        <dbReference type="Proteomes" id="UP000543252"/>
    </source>
</evidence>
<proteinExistence type="predicted"/>
<dbReference type="Proteomes" id="UP000236598">
    <property type="component" value="Unassembled WGS sequence"/>
</dbReference>
<dbReference type="EMBL" id="AASFMQ010000006">
    <property type="protein sequence ID" value="EFB3614617.1"/>
    <property type="molecule type" value="Genomic_DNA"/>
</dbReference>
<organism evidence="1 5">
    <name type="scientific">Escherichia coli</name>
    <dbReference type="NCBI Taxonomy" id="562"/>
    <lineage>
        <taxon>Bacteria</taxon>
        <taxon>Pseudomonadati</taxon>
        <taxon>Pseudomonadota</taxon>
        <taxon>Gammaproteobacteria</taxon>
        <taxon>Enterobacterales</taxon>
        <taxon>Enterobacteriaceae</taxon>
        <taxon>Escherichia</taxon>
    </lineage>
</organism>
<name>A0A243ZXY4_ECOLX</name>
<reference evidence="2" key="1">
    <citation type="journal article" date="2018" name="Genome Biol.">
        <title>SKESA: strategic k-mer extension for scrupulous assemblies.</title>
        <authorList>
            <person name="Souvorov A."/>
            <person name="Agarwala R."/>
            <person name="Lipman D.J."/>
        </authorList>
    </citation>
    <scope>NUCLEOTIDE SEQUENCE [LARGE SCALE GENOMIC DNA]</scope>
    <source>
        <strain evidence="2">EC00605</strain>
    </source>
</reference>
<reference evidence="3 4" key="2">
    <citation type="submission" date="2018-01" db="EMBL/GenBank/DDBJ databases">
        <title>Draft Genomic Sequencing Of Potential Extraintestinal Pathogenic Escherichia coli B8S18 Isolated From Retail Chicken Skin.</title>
        <authorList>
            <person name="Xu A."/>
            <person name="Tilman S."/>
            <person name="Wisser-Parker K."/>
            <person name="Sheen S."/>
            <person name="Sommers C."/>
        </authorList>
    </citation>
    <scope>NUCLEOTIDE SEQUENCE [LARGE SCALE GENOMIC DNA]</scope>
    <source>
        <strain evidence="3 4">B8S18Com</strain>
    </source>
</reference>
<protein>
    <submittedName>
        <fullName evidence="1">Amino acid permease</fullName>
    </submittedName>
</protein>
<dbReference type="EMBL" id="DABGZR010000071">
    <property type="protein sequence ID" value="HAJ0998819.1"/>
    <property type="molecule type" value="Genomic_DNA"/>
</dbReference>
<comment type="caution">
    <text evidence="1">The sequence shown here is derived from an EMBL/GenBank/DDBJ whole genome shotgun (WGS) entry which is preliminary data.</text>
</comment>
<dbReference type="Proteomes" id="UP000543252">
    <property type="component" value="Unassembled WGS sequence"/>
</dbReference>